<dbReference type="InterPro" id="IPR036942">
    <property type="entry name" value="Beta-barrel_TonB_sf"/>
</dbReference>
<organism evidence="15 16">
    <name type="scientific">Desulfotignum phosphitoxidans DSM 13687</name>
    <dbReference type="NCBI Taxonomy" id="1286635"/>
    <lineage>
        <taxon>Bacteria</taxon>
        <taxon>Pseudomonadati</taxon>
        <taxon>Thermodesulfobacteriota</taxon>
        <taxon>Desulfobacteria</taxon>
        <taxon>Desulfobacterales</taxon>
        <taxon>Desulfobacteraceae</taxon>
        <taxon>Desulfotignum</taxon>
    </lineage>
</organism>
<dbReference type="PROSITE" id="PS01156">
    <property type="entry name" value="TONB_DEPENDENT_REC_2"/>
    <property type="match status" value="1"/>
</dbReference>
<evidence type="ECO:0000256" key="2">
    <source>
        <dbReference type="ARBA" id="ARBA00022448"/>
    </source>
</evidence>
<evidence type="ECO:0000259" key="13">
    <source>
        <dbReference type="Pfam" id="PF00593"/>
    </source>
</evidence>
<gene>
    <name evidence="15" type="primary">tonB</name>
    <name evidence="15" type="ORF">Dpo_1c04590</name>
</gene>
<dbReference type="Gene3D" id="2.170.130.10">
    <property type="entry name" value="TonB-dependent receptor, plug domain"/>
    <property type="match status" value="1"/>
</dbReference>
<accession>S0G1V6</accession>
<evidence type="ECO:0000256" key="11">
    <source>
        <dbReference type="RuleBase" id="RU003357"/>
    </source>
</evidence>
<dbReference type="Pfam" id="PF07715">
    <property type="entry name" value="Plug"/>
    <property type="match status" value="1"/>
</dbReference>
<dbReference type="SUPFAM" id="SSF56935">
    <property type="entry name" value="Porins"/>
    <property type="match status" value="1"/>
</dbReference>
<comment type="subcellular location">
    <subcellularLocation>
        <location evidence="1 10">Cell outer membrane</location>
        <topology evidence="1 10">Multi-pass membrane protein</topology>
    </subcellularLocation>
</comment>
<dbReference type="InterPro" id="IPR000531">
    <property type="entry name" value="Beta-barrel_TonB"/>
</dbReference>
<evidence type="ECO:0000256" key="5">
    <source>
        <dbReference type="ARBA" id="ARBA00022729"/>
    </source>
</evidence>
<evidence type="ECO:0000256" key="6">
    <source>
        <dbReference type="ARBA" id="ARBA00023077"/>
    </source>
</evidence>
<dbReference type="PANTHER" id="PTHR30069:SF29">
    <property type="entry name" value="HEMOGLOBIN AND HEMOGLOBIN-HAPTOGLOBIN-BINDING PROTEIN 1-RELATED"/>
    <property type="match status" value="1"/>
</dbReference>
<dbReference type="CDD" id="cd01347">
    <property type="entry name" value="ligand_gated_channel"/>
    <property type="match status" value="1"/>
</dbReference>
<evidence type="ECO:0000256" key="10">
    <source>
        <dbReference type="PROSITE-ProRule" id="PRU01360"/>
    </source>
</evidence>
<sequence>MKSVFMKRFFIIISFGLFGIISSPTWADGVSDIATPDESVAIEDVTVIGKRSVLRYSQDLDLYGHSVEVITGEQIREAGFVDLTKAIQAMVPGIFTSARQGRGGWTYTYLHGSDDILWLLDGVRITNPLYASDWSATLSIHQVERIEVLKGGESVFYGSGARAGVINIITKEVENEITGEAGVSYGEMNYREGYGYVTDTVNGHGFMIFGSYEASDGYQVCDDQSFANAGNAVKDREVGYDRTVIGGKYRKLFDLTGEAVLTMQAQTQQGLFEYPYPQYRYADNDWKEDLVVLNWDHTVNDNFSYYLKSYVHTWWGEVTFLDLNGGYAWGSASNDAVWGYEDIGVNLSTSTTFGAGHELITGVDYQTYWGEEEVMDVPKTDSTHAYAGFASFRPYLSFFPEARLAAGIRYTATNEDMDSTIWDLSFRTPLWDSYYLRGTMGTSFTLPTLMQLYGTYKSGGTVGNPDLTPEKSQNIDLGLGGQWNFFKAEVGYFYQDVEDMITTTTLTSGPNAGASSYINANGTTDIDGVEVLVGIGPFNGFSLNLSANWVNAEDKETGEQLERIPEFYTTANLSYRYTDGRFGGDLMTRYTGDVYERGLGSFDDVNYGGFFVADASIFYKFGSKNQHKVTFRVENIFDQDYATRYNRVANPSEFLYYQHGLPRNIIVGYTYSF</sequence>
<dbReference type="GO" id="GO:0009279">
    <property type="term" value="C:cell outer membrane"/>
    <property type="evidence" value="ECO:0007669"/>
    <property type="project" value="UniProtKB-SubCell"/>
</dbReference>
<dbReference type="InterPro" id="IPR010917">
    <property type="entry name" value="TonB_rcpt_CS"/>
</dbReference>
<feature type="chain" id="PRO_5004487018" evidence="12">
    <location>
        <begin position="28"/>
        <end position="673"/>
    </location>
</feature>
<name>S0G1V6_9BACT</name>
<keyword evidence="7 10" id="KW-0472">Membrane</keyword>
<evidence type="ECO:0000256" key="9">
    <source>
        <dbReference type="ARBA" id="ARBA00023237"/>
    </source>
</evidence>
<feature type="domain" description="TonB-dependent receptor-like beta-barrel" evidence="13">
    <location>
        <begin position="247"/>
        <end position="636"/>
    </location>
</feature>
<keyword evidence="6 11" id="KW-0798">TonB box</keyword>
<keyword evidence="9 10" id="KW-0998">Cell outer membrane</keyword>
<evidence type="ECO:0000313" key="15">
    <source>
        <dbReference type="EMBL" id="EMS81318.1"/>
    </source>
</evidence>
<evidence type="ECO:0000256" key="3">
    <source>
        <dbReference type="ARBA" id="ARBA00022452"/>
    </source>
</evidence>
<evidence type="ECO:0000256" key="8">
    <source>
        <dbReference type="ARBA" id="ARBA00023170"/>
    </source>
</evidence>
<dbReference type="EMBL" id="APJX01000001">
    <property type="protein sequence ID" value="EMS81318.1"/>
    <property type="molecule type" value="Genomic_DNA"/>
</dbReference>
<evidence type="ECO:0000259" key="14">
    <source>
        <dbReference type="Pfam" id="PF07715"/>
    </source>
</evidence>
<dbReference type="GO" id="GO:0044718">
    <property type="term" value="P:siderophore transmembrane transport"/>
    <property type="evidence" value="ECO:0007669"/>
    <property type="project" value="TreeGrafter"/>
</dbReference>
<dbReference type="InterPro" id="IPR012910">
    <property type="entry name" value="Plug_dom"/>
</dbReference>
<keyword evidence="4 10" id="KW-0812">Transmembrane</keyword>
<evidence type="ECO:0000256" key="1">
    <source>
        <dbReference type="ARBA" id="ARBA00004571"/>
    </source>
</evidence>
<keyword evidence="5 12" id="KW-0732">Signal</keyword>
<dbReference type="Gene3D" id="2.40.170.20">
    <property type="entry name" value="TonB-dependent receptor, beta-barrel domain"/>
    <property type="match status" value="1"/>
</dbReference>
<comment type="similarity">
    <text evidence="10 11">Belongs to the TonB-dependent receptor family.</text>
</comment>
<dbReference type="Pfam" id="PF00593">
    <property type="entry name" value="TonB_dep_Rec_b-barrel"/>
    <property type="match status" value="1"/>
</dbReference>
<evidence type="ECO:0000256" key="7">
    <source>
        <dbReference type="ARBA" id="ARBA00023136"/>
    </source>
</evidence>
<keyword evidence="16" id="KW-1185">Reference proteome</keyword>
<evidence type="ECO:0000256" key="12">
    <source>
        <dbReference type="SAM" id="SignalP"/>
    </source>
</evidence>
<dbReference type="Proteomes" id="UP000014216">
    <property type="component" value="Unassembled WGS sequence"/>
</dbReference>
<dbReference type="PROSITE" id="PS52016">
    <property type="entry name" value="TONB_DEPENDENT_REC_3"/>
    <property type="match status" value="1"/>
</dbReference>
<evidence type="ECO:0000313" key="16">
    <source>
        <dbReference type="Proteomes" id="UP000014216"/>
    </source>
</evidence>
<keyword evidence="2 10" id="KW-0813">Transport</keyword>
<reference evidence="15 16" key="1">
    <citation type="journal article" date="2013" name="Genome Announc.">
        <title>Draft Genome Sequence of Desulfotignum phosphitoxidans DSM 13687 Strain FiPS-3.</title>
        <authorList>
            <person name="Poehlein A."/>
            <person name="Daniel R."/>
            <person name="Simeonova D.D."/>
        </authorList>
    </citation>
    <scope>NUCLEOTIDE SEQUENCE [LARGE SCALE GENOMIC DNA]</scope>
    <source>
        <strain evidence="15 16">DSM 13687</strain>
    </source>
</reference>
<dbReference type="InterPro" id="IPR039426">
    <property type="entry name" value="TonB-dep_rcpt-like"/>
</dbReference>
<proteinExistence type="inferred from homology"/>
<protein>
    <submittedName>
        <fullName evidence="15">TonB-dependent receptor TonB</fullName>
    </submittedName>
</protein>
<dbReference type="InterPro" id="IPR037066">
    <property type="entry name" value="Plug_dom_sf"/>
</dbReference>
<keyword evidence="8 15" id="KW-0675">Receptor</keyword>
<dbReference type="AlphaFoldDB" id="S0G1V6"/>
<feature type="domain" description="TonB-dependent receptor plug" evidence="14">
    <location>
        <begin position="65"/>
        <end position="165"/>
    </location>
</feature>
<keyword evidence="3 10" id="KW-1134">Transmembrane beta strand</keyword>
<feature type="signal peptide" evidence="12">
    <location>
        <begin position="1"/>
        <end position="27"/>
    </location>
</feature>
<dbReference type="PANTHER" id="PTHR30069">
    <property type="entry name" value="TONB-DEPENDENT OUTER MEMBRANE RECEPTOR"/>
    <property type="match status" value="1"/>
</dbReference>
<evidence type="ECO:0000256" key="4">
    <source>
        <dbReference type="ARBA" id="ARBA00022692"/>
    </source>
</evidence>
<dbReference type="GO" id="GO:0015344">
    <property type="term" value="F:siderophore uptake transmembrane transporter activity"/>
    <property type="evidence" value="ECO:0007669"/>
    <property type="project" value="TreeGrafter"/>
</dbReference>
<comment type="caution">
    <text evidence="15">The sequence shown here is derived from an EMBL/GenBank/DDBJ whole genome shotgun (WGS) entry which is preliminary data.</text>
</comment>